<dbReference type="SUPFAM" id="SSF143842">
    <property type="entry name" value="YwmB-like"/>
    <property type="match status" value="1"/>
</dbReference>
<dbReference type="Pfam" id="PF08680">
    <property type="entry name" value="DUF1779"/>
    <property type="match status" value="1"/>
</dbReference>
<reference evidence="1 2" key="1">
    <citation type="submission" date="2018-10" db="EMBL/GenBank/DDBJ databases">
        <title>Phylogenomics of Brevibacillus.</title>
        <authorList>
            <person name="Dunlap C."/>
        </authorList>
    </citation>
    <scope>NUCLEOTIDE SEQUENCE [LARGE SCALE GENOMIC DNA]</scope>
    <source>
        <strain evidence="1 2">JCM 15085</strain>
    </source>
</reference>
<dbReference type="RefSeq" id="WP_122912566.1">
    <property type="nucleotide sequence ID" value="NZ_RHHT01000009.1"/>
</dbReference>
<protein>
    <recommendedName>
        <fullName evidence="3">TATA-box binding</fullName>
    </recommendedName>
</protein>
<accession>A0A3M8D3K0</accession>
<comment type="caution">
    <text evidence="1">The sequence shown here is derived from an EMBL/GenBank/DDBJ whole genome shotgun (WGS) entry which is preliminary data.</text>
</comment>
<sequence>MKTWSPWLSLVALIVVGMVYWIPALAKEQVADHEVAGRLLAVIEESGATDLEVQMRSRVSLGEVESPNALKELANKWAAELSVPMADVPLARQDHVVSYEANLFQNGVHLNVELTGVSKNGTLDTYLVWQLIGNRKTLPYMESIQEHWTKALSKADFIPQFSTCIRGMYNDKMSVDQQEGRILSIFNALQAKERERLKDETVVSISGYTDWWDSSIMLNGDKMNLQVATHLDRQAGTRITVGTPIITVEY</sequence>
<evidence type="ECO:0000313" key="2">
    <source>
        <dbReference type="Proteomes" id="UP000281915"/>
    </source>
</evidence>
<dbReference type="InterPro" id="IPR036209">
    <property type="entry name" value="YwmB-like_sf"/>
</dbReference>
<proteinExistence type="predicted"/>
<dbReference type="AlphaFoldDB" id="A0A3M8D3K0"/>
<gene>
    <name evidence="1" type="ORF">EDM58_06085</name>
</gene>
<evidence type="ECO:0008006" key="3">
    <source>
        <dbReference type="Google" id="ProtNLM"/>
    </source>
</evidence>
<dbReference type="Proteomes" id="UP000281915">
    <property type="component" value="Unassembled WGS sequence"/>
</dbReference>
<evidence type="ECO:0000313" key="1">
    <source>
        <dbReference type="EMBL" id="RNB82660.1"/>
    </source>
</evidence>
<dbReference type="Gene3D" id="3.30.360.40">
    <property type="entry name" value="YwmB-like"/>
    <property type="match status" value="1"/>
</dbReference>
<organism evidence="1 2">
    <name type="scientific">Brevibacillus panacihumi</name>
    <dbReference type="NCBI Taxonomy" id="497735"/>
    <lineage>
        <taxon>Bacteria</taxon>
        <taxon>Bacillati</taxon>
        <taxon>Bacillota</taxon>
        <taxon>Bacilli</taxon>
        <taxon>Bacillales</taxon>
        <taxon>Paenibacillaceae</taxon>
        <taxon>Brevibacillus</taxon>
    </lineage>
</organism>
<dbReference type="InterPro" id="IPR014794">
    <property type="entry name" value="DUF1779"/>
</dbReference>
<dbReference type="EMBL" id="RHHT01000009">
    <property type="protein sequence ID" value="RNB82660.1"/>
    <property type="molecule type" value="Genomic_DNA"/>
</dbReference>
<name>A0A3M8D3K0_9BACL</name>